<sequence length="90" mass="10421">MMTYKTMKVFDSCLPPGNMPDYVYEVSRTLNSDLWSHGNDSYYPFEIVAKPKGEEQGLGWISDEEACILTDWLREQGAEVGETVLVKHWW</sequence>
<name>A0A0F9M300_9ZZZZ</name>
<accession>A0A0F9M300</accession>
<evidence type="ECO:0000313" key="1">
    <source>
        <dbReference type="EMBL" id="KKM93716.1"/>
    </source>
</evidence>
<reference evidence="1" key="1">
    <citation type="journal article" date="2015" name="Nature">
        <title>Complex archaea that bridge the gap between prokaryotes and eukaryotes.</title>
        <authorList>
            <person name="Spang A."/>
            <person name="Saw J.H."/>
            <person name="Jorgensen S.L."/>
            <person name="Zaremba-Niedzwiedzka K."/>
            <person name="Martijn J."/>
            <person name="Lind A.E."/>
            <person name="van Eijk R."/>
            <person name="Schleper C."/>
            <person name="Guy L."/>
            <person name="Ettema T.J."/>
        </authorList>
    </citation>
    <scope>NUCLEOTIDE SEQUENCE</scope>
</reference>
<protein>
    <submittedName>
        <fullName evidence="1">Uncharacterized protein</fullName>
    </submittedName>
</protein>
<dbReference type="EMBL" id="LAZR01006229">
    <property type="protein sequence ID" value="KKM93716.1"/>
    <property type="molecule type" value="Genomic_DNA"/>
</dbReference>
<dbReference type="AlphaFoldDB" id="A0A0F9M300"/>
<proteinExistence type="predicted"/>
<organism evidence="1">
    <name type="scientific">marine sediment metagenome</name>
    <dbReference type="NCBI Taxonomy" id="412755"/>
    <lineage>
        <taxon>unclassified sequences</taxon>
        <taxon>metagenomes</taxon>
        <taxon>ecological metagenomes</taxon>
    </lineage>
</organism>
<gene>
    <name evidence="1" type="ORF">LCGC14_1205620</name>
</gene>
<comment type="caution">
    <text evidence="1">The sequence shown here is derived from an EMBL/GenBank/DDBJ whole genome shotgun (WGS) entry which is preliminary data.</text>
</comment>